<keyword evidence="1" id="KW-0175">Coiled coil</keyword>
<dbReference type="AlphaFoldDB" id="A0A1G2QQG5"/>
<comment type="caution">
    <text evidence="2">The sequence shown here is derived from an EMBL/GenBank/DDBJ whole genome shotgun (WGS) entry which is preliminary data.</text>
</comment>
<name>A0A1G2QQG5_9BACT</name>
<feature type="coiled-coil region" evidence="1">
    <location>
        <begin position="87"/>
        <end position="145"/>
    </location>
</feature>
<accession>A0A1G2QQG5</accession>
<dbReference type="EMBL" id="MHTO01000004">
    <property type="protein sequence ID" value="OHA62733.1"/>
    <property type="molecule type" value="Genomic_DNA"/>
</dbReference>
<reference evidence="2 3" key="1">
    <citation type="journal article" date="2016" name="Nat. Commun.">
        <title>Thousands of microbial genomes shed light on interconnected biogeochemical processes in an aquifer system.</title>
        <authorList>
            <person name="Anantharaman K."/>
            <person name="Brown C.T."/>
            <person name="Hug L.A."/>
            <person name="Sharon I."/>
            <person name="Castelle C.J."/>
            <person name="Probst A.J."/>
            <person name="Thomas B.C."/>
            <person name="Singh A."/>
            <person name="Wilkins M.J."/>
            <person name="Karaoz U."/>
            <person name="Brodie E.L."/>
            <person name="Williams K.H."/>
            <person name="Hubbard S.S."/>
            <person name="Banfield J.F."/>
        </authorList>
    </citation>
    <scope>NUCLEOTIDE SEQUENCE [LARGE SCALE GENOMIC DNA]</scope>
</reference>
<gene>
    <name evidence="2" type="ORF">A2117_01300</name>
</gene>
<organism evidence="2 3">
    <name type="scientific">Candidatus Wildermuthbacteria bacterium GWA2_46_15</name>
    <dbReference type="NCBI Taxonomy" id="1802443"/>
    <lineage>
        <taxon>Bacteria</taxon>
        <taxon>Candidatus Wildermuthiibacteriota</taxon>
    </lineage>
</organism>
<evidence type="ECO:0000313" key="3">
    <source>
        <dbReference type="Proteomes" id="UP000179245"/>
    </source>
</evidence>
<dbReference type="STRING" id="1802443.A2117_01300"/>
<sequence length="175" mass="20561">MKYSDKVIIAVIIAAQKVLEADASAEKEKALKLFEVEKEKALKRLEMEYKTYKTKLGYDFCMRYLDLVEKLTNRQLDSFIEGRKELLEIYKSQITNLDQEKNKYQEQLFCEKTDSGKTMFYRQRIADLEIHINDLNMRCDKAKTDSDNIIKSLEDNPRKALQGLLEMVKSTNLLE</sequence>
<evidence type="ECO:0000313" key="2">
    <source>
        <dbReference type="EMBL" id="OHA62733.1"/>
    </source>
</evidence>
<protein>
    <submittedName>
        <fullName evidence="2">Uncharacterized protein</fullName>
    </submittedName>
</protein>
<proteinExistence type="predicted"/>
<evidence type="ECO:0000256" key="1">
    <source>
        <dbReference type="SAM" id="Coils"/>
    </source>
</evidence>
<dbReference type="Proteomes" id="UP000179245">
    <property type="component" value="Unassembled WGS sequence"/>
</dbReference>